<dbReference type="AlphaFoldDB" id="S5QBT9"/>
<protein>
    <submittedName>
        <fullName evidence="7">Tyrosinase-like protein tyr-1</fullName>
        <ecNumber evidence="7">1.14.18.1</ecNumber>
    </submittedName>
</protein>
<dbReference type="EC" id="1.14.18.1" evidence="7"/>
<proteinExistence type="evidence at transcript level"/>
<keyword evidence="2" id="KW-0186">Copper</keyword>
<dbReference type="InterPro" id="IPR050316">
    <property type="entry name" value="Tyrosinase/Hemocyanin"/>
</dbReference>
<dbReference type="InterPro" id="IPR002227">
    <property type="entry name" value="Tyrosinase_Cu-bd"/>
</dbReference>
<dbReference type="PROSITE" id="PS00497">
    <property type="entry name" value="TYROSINASE_1"/>
    <property type="match status" value="1"/>
</dbReference>
<dbReference type="InterPro" id="IPR008922">
    <property type="entry name" value="Di-copper_centre_dom_sf"/>
</dbReference>
<dbReference type="GO" id="GO:0046872">
    <property type="term" value="F:metal ion binding"/>
    <property type="evidence" value="ECO:0007669"/>
    <property type="project" value="UniProtKB-KW"/>
</dbReference>
<evidence type="ECO:0000256" key="2">
    <source>
        <dbReference type="ARBA" id="ARBA00023008"/>
    </source>
</evidence>
<dbReference type="PROSITE" id="PS00498">
    <property type="entry name" value="TYROSINASE_2"/>
    <property type="match status" value="1"/>
</dbReference>
<evidence type="ECO:0000259" key="6">
    <source>
        <dbReference type="PROSITE" id="PS00498"/>
    </source>
</evidence>
<reference evidence="7" key="1">
    <citation type="submission" date="2013-04" db="EMBL/GenBank/DDBJ databases">
        <title>Preliminary analysis of high expression tyrosinase-like protein tyr-1 cDNA fragment of pearl sac from pearl oyster, Pinctada martensiI.</title>
        <authorList>
            <person name="Dong B."/>
            <person name="Huang R."/>
            <person name="Du X."/>
        </authorList>
    </citation>
    <scope>NUCLEOTIDE SEQUENCE</scope>
</reference>
<feature type="domain" description="Tyrosinase copper-binding" evidence="6">
    <location>
        <begin position="288"/>
        <end position="299"/>
    </location>
</feature>
<evidence type="ECO:0000256" key="4">
    <source>
        <dbReference type="SAM" id="SignalP"/>
    </source>
</evidence>
<dbReference type="PANTHER" id="PTHR11474:SF126">
    <property type="entry name" value="TYROSINASE-LIKE PROTEIN TYR-1-RELATED"/>
    <property type="match status" value="1"/>
</dbReference>
<keyword evidence="4" id="KW-0732">Signal</keyword>
<dbReference type="PRINTS" id="PR00092">
    <property type="entry name" value="TYROSINASE"/>
</dbReference>
<feature type="domain" description="Tyrosinase copper-binding" evidence="5">
    <location>
        <begin position="148"/>
        <end position="165"/>
    </location>
</feature>
<name>S5QBT9_PINIB</name>
<feature type="region of interest" description="Disordered" evidence="3">
    <location>
        <begin position="312"/>
        <end position="332"/>
    </location>
</feature>
<feature type="chain" id="PRO_5004538991" evidence="4">
    <location>
        <begin position="21"/>
        <end position="756"/>
    </location>
</feature>
<feature type="signal peptide" evidence="4">
    <location>
        <begin position="1"/>
        <end position="20"/>
    </location>
</feature>
<dbReference type="EMBL" id="KC870906">
    <property type="protein sequence ID" value="AGR88240.1"/>
    <property type="molecule type" value="mRNA"/>
</dbReference>
<dbReference type="SUPFAM" id="SSF48056">
    <property type="entry name" value="Di-copper centre-containing domain"/>
    <property type="match status" value="1"/>
</dbReference>
<dbReference type="PANTHER" id="PTHR11474">
    <property type="entry name" value="TYROSINASE FAMILY MEMBER"/>
    <property type="match status" value="1"/>
</dbReference>
<evidence type="ECO:0000259" key="5">
    <source>
        <dbReference type="PROSITE" id="PS00497"/>
    </source>
</evidence>
<evidence type="ECO:0000256" key="3">
    <source>
        <dbReference type="SAM" id="MobiDB-lite"/>
    </source>
</evidence>
<evidence type="ECO:0000313" key="7">
    <source>
        <dbReference type="EMBL" id="AGR88240.1"/>
    </source>
</evidence>
<organism evidence="7">
    <name type="scientific">Pinctada imbricata</name>
    <name type="common">Atlantic pearl-oyster</name>
    <name type="synonym">Pinctada martensii</name>
    <dbReference type="NCBI Taxonomy" id="66713"/>
    <lineage>
        <taxon>Eukaryota</taxon>
        <taxon>Metazoa</taxon>
        <taxon>Spiralia</taxon>
        <taxon>Lophotrochozoa</taxon>
        <taxon>Mollusca</taxon>
        <taxon>Bivalvia</taxon>
        <taxon>Autobranchia</taxon>
        <taxon>Pteriomorphia</taxon>
        <taxon>Pterioida</taxon>
        <taxon>Pterioidea</taxon>
        <taxon>Pteriidae</taxon>
        <taxon>Pinctada</taxon>
    </lineage>
</organism>
<keyword evidence="1" id="KW-0479">Metal-binding</keyword>
<dbReference type="GO" id="GO:0004503">
    <property type="term" value="F:tyrosinase activity"/>
    <property type="evidence" value="ECO:0007669"/>
    <property type="project" value="UniProtKB-EC"/>
</dbReference>
<keyword evidence="7" id="KW-0560">Oxidoreductase</keyword>
<dbReference type="Pfam" id="PF00264">
    <property type="entry name" value="Tyrosinase"/>
    <property type="match status" value="1"/>
</dbReference>
<evidence type="ECO:0000256" key="1">
    <source>
        <dbReference type="ARBA" id="ARBA00022723"/>
    </source>
</evidence>
<dbReference type="Gene3D" id="1.10.1280.10">
    <property type="entry name" value="Di-copper center containing domain from catechol oxidase"/>
    <property type="match status" value="1"/>
</dbReference>
<sequence>MAGLLWRCFLLVACICVVYPEIIEIRVSRKLEDCFEQRRFNTNQTDPRYDNIHGYCIQQFRWHLNKHYRENITTETSNWIDELLRISNRNARKKRQSLPVRKEYRRLTDQERADYHRAINMLKRDTSVRPNRFDALGLLHQRRGDDVHHGAGFLGFHRVLLVVYENALRQKVPTVNLPYWDSRLDQPLRDPTRSIIWSPQFLGTMRGRVTNGPFAFWQTPAGPLVRNGGQEGELFTYNHIRAVMTRSRLEEISEPHAPPPPFDFEIRHGDVHQMVGGIMAPAETAGYDPVFFLHHCFVDYLWEVFRRSQKEKGVDPTTDYPRRYGPSAHAPKEQMGLGRLLNEHGLSDMFTSRLYTYGPSPTCSFRRPTCGSNYLTCEFGFGRPQCVTLEMLSTTPTQTRRSNVPLQWQQFVPQLQRGVPRSPVPNQFRSAIARARAQRQNNAGQNRQQNVNQFGAQRRFARTKRQADGHAIDGGRLTQMGQNILTQFGGNQLSAFIRNKTKNSNQASATQEVQAAAPQTDIFQVMKDGDSELVVSPVTNICPSSSPQRVIQNLFQLNGISDSRVWVYIPVRVIYKRQPEQMKFEAFPVEAGTMKASKDIYDPTRYTELASHFTYEFNHPRTCRDMDGIYTKIMVHSDGLNYHGTYREFALVDARQPFATSVVYIAIKSPEKWKTEALLSGYDPCGNVCKPYCRNGKHFAPCHGALRLTDETNKGSRTPINYGMDYGEATKMVWDVSIDGIPVFNDDKIFMQLVCN</sequence>
<accession>S5QBT9</accession>